<evidence type="ECO:0000256" key="6">
    <source>
        <dbReference type="ARBA" id="ARBA00022833"/>
    </source>
</evidence>
<name>A0A9D6V664_9BACT</name>
<keyword evidence="5 10" id="KW-0378">Hydrolase</keyword>
<evidence type="ECO:0000313" key="14">
    <source>
        <dbReference type="Proteomes" id="UP000807825"/>
    </source>
</evidence>
<feature type="domain" description="DZANK-type" evidence="12">
    <location>
        <begin position="305"/>
        <end position="390"/>
    </location>
</feature>
<evidence type="ECO:0000256" key="7">
    <source>
        <dbReference type="ARBA" id="ARBA00022989"/>
    </source>
</evidence>
<dbReference type="CDD" id="cd07325">
    <property type="entry name" value="M48_Ste24p_like"/>
    <property type="match status" value="1"/>
</dbReference>
<feature type="domain" description="Peptidase M48" evidence="11">
    <location>
        <begin position="84"/>
        <end position="274"/>
    </location>
</feature>
<evidence type="ECO:0000259" key="11">
    <source>
        <dbReference type="Pfam" id="PF01435"/>
    </source>
</evidence>
<comment type="caution">
    <text evidence="13">The sequence shown here is derived from an EMBL/GenBank/DDBJ whole genome shotgun (WGS) entry which is preliminary data.</text>
</comment>
<keyword evidence="3" id="KW-0812">Transmembrane</keyword>
<evidence type="ECO:0000313" key="13">
    <source>
        <dbReference type="EMBL" id="MBI5252244.1"/>
    </source>
</evidence>
<keyword evidence="4" id="KW-0479">Metal-binding</keyword>
<keyword evidence="7" id="KW-1133">Transmembrane helix</keyword>
<evidence type="ECO:0000256" key="9">
    <source>
        <dbReference type="ARBA" id="ARBA00023136"/>
    </source>
</evidence>
<protein>
    <submittedName>
        <fullName evidence="13">M48 family metalloprotease</fullName>
    </submittedName>
</protein>
<dbReference type="AlphaFoldDB" id="A0A9D6V664"/>
<dbReference type="EMBL" id="JACRDE010000582">
    <property type="protein sequence ID" value="MBI5252244.1"/>
    <property type="molecule type" value="Genomic_DNA"/>
</dbReference>
<comment type="similarity">
    <text evidence="10">Belongs to the peptidase M48 family.</text>
</comment>
<dbReference type="Pfam" id="PF01435">
    <property type="entry name" value="Peptidase_M48"/>
    <property type="match status" value="1"/>
</dbReference>
<sequence>MRCPECKSTFRYEDRLVFEQHPYPDISPSAFMHPLDRSAINTVRKVPGVDFAIRKMMEFGYEKIIRVNSMADDVKVTPKTCGFIHDMAEQAAKSLGVQMPEVYVNQDPFPNAWTIGTEFPMISIHSGLIDLMNEDELYTVVAHEMGHIKCYHVLYHMLASFLSNAAGALGVAGYAIIPLNLALLEWSRKSELSADRAALLVTNDKNAITRVLMKLAGGSARVSRLINEDEFISQASQFEELTKGISLNNTYRVLSNISRTHPFPVLRAHEIDQWAKSEGYQAITNGDFERKAPALENKREENLICPQCKSVILADASYCEKCGSSTKRMDNPHGGSGVDEVKEMTKAAWEWLKEKGGLGGPSGDLPDKGERICPRCGYVALETHVLYCPHDGTAIPTT</sequence>
<keyword evidence="1" id="KW-1003">Cell membrane</keyword>
<dbReference type="InterPro" id="IPR025874">
    <property type="entry name" value="DZR"/>
</dbReference>
<dbReference type="Proteomes" id="UP000807825">
    <property type="component" value="Unassembled WGS sequence"/>
</dbReference>
<dbReference type="GO" id="GO:0046872">
    <property type="term" value="F:metal ion binding"/>
    <property type="evidence" value="ECO:0007669"/>
    <property type="project" value="UniProtKB-KW"/>
</dbReference>
<gene>
    <name evidence="13" type="ORF">HY912_22345</name>
</gene>
<evidence type="ECO:0000256" key="5">
    <source>
        <dbReference type="ARBA" id="ARBA00022801"/>
    </source>
</evidence>
<evidence type="ECO:0000256" key="4">
    <source>
        <dbReference type="ARBA" id="ARBA00022723"/>
    </source>
</evidence>
<keyword evidence="9" id="KW-0472">Membrane</keyword>
<dbReference type="Gene3D" id="3.30.2010.10">
    <property type="entry name" value="Metalloproteases ('zincins'), catalytic domain"/>
    <property type="match status" value="1"/>
</dbReference>
<dbReference type="PANTHER" id="PTHR43221">
    <property type="entry name" value="PROTEASE HTPX"/>
    <property type="match status" value="1"/>
</dbReference>
<evidence type="ECO:0000256" key="10">
    <source>
        <dbReference type="RuleBase" id="RU003983"/>
    </source>
</evidence>
<dbReference type="GO" id="GO:0004222">
    <property type="term" value="F:metalloendopeptidase activity"/>
    <property type="evidence" value="ECO:0007669"/>
    <property type="project" value="InterPro"/>
</dbReference>
<keyword evidence="6 10" id="KW-0862">Zinc</keyword>
<organism evidence="13 14">
    <name type="scientific">Desulfomonile tiedjei</name>
    <dbReference type="NCBI Taxonomy" id="2358"/>
    <lineage>
        <taxon>Bacteria</taxon>
        <taxon>Pseudomonadati</taxon>
        <taxon>Thermodesulfobacteriota</taxon>
        <taxon>Desulfomonilia</taxon>
        <taxon>Desulfomonilales</taxon>
        <taxon>Desulfomonilaceae</taxon>
        <taxon>Desulfomonile</taxon>
    </lineage>
</organism>
<comment type="cofactor">
    <cofactor evidence="10">
        <name>Zn(2+)</name>
        <dbReference type="ChEBI" id="CHEBI:29105"/>
    </cofactor>
    <text evidence="10">Binds 1 zinc ion per subunit.</text>
</comment>
<keyword evidence="8 10" id="KW-0482">Metalloprotease</keyword>
<keyword evidence="2 10" id="KW-0645">Protease</keyword>
<evidence type="ECO:0000256" key="8">
    <source>
        <dbReference type="ARBA" id="ARBA00023049"/>
    </source>
</evidence>
<dbReference type="GO" id="GO:0006508">
    <property type="term" value="P:proteolysis"/>
    <property type="evidence" value="ECO:0007669"/>
    <property type="project" value="UniProtKB-KW"/>
</dbReference>
<dbReference type="Pfam" id="PF12773">
    <property type="entry name" value="DZR"/>
    <property type="match status" value="1"/>
</dbReference>
<feature type="non-terminal residue" evidence="13">
    <location>
        <position position="398"/>
    </location>
</feature>
<evidence type="ECO:0000256" key="2">
    <source>
        <dbReference type="ARBA" id="ARBA00022670"/>
    </source>
</evidence>
<dbReference type="InterPro" id="IPR050083">
    <property type="entry name" value="HtpX_protease"/>
</dbReference>
<evidence type="ECO:0000259" key="12">
    <source>
        <dbReference type="Pfam" id="PF12773"/>
    </source>
</evidence>
<dbReference type="PANTHER" id="PTHR43221:SF3">
    <property type="entry name" value="SLL1280 PROTEIN"/>
    <property type="match status" value="1"/>
</dbReference>
<proteinExistence type="inferred from homology"/>
<dbReference type="InterPro" id="IPR001915">
    <property type="entry name" value="Peptidase_M48"/>
</dbReference>
<reference evidence="13" key="1">
    <citation type="submission" date="2020-07" db="EMBL/GenBank/DDBJ databases">
        <title>Huge and variable diversity of episymbiotic CPR bacteria and DPANN archaea in groundwater ecosystems.</title>
        <authorList>
            <person name="He C.Y."/>
            <person name="Keren R."/>
            <person name="Whittaker M."/>
            <person name="Farag I.F."/>
            <person name="Doudna J."/>
            <person name="Cate J.H.D."/>
            <person name="Banfield J.F."/>
        </authorList>
    </citation>
    <scope>NUCLEOTIDE SEQUENCE</scope>
    <source>
        <strain evidence="13">NC_groundwater_1664_Pr3_B-0.1um_52_9</strain>
    </source>
</reference>
<evidence type="ECO:0000256" key="3">
    <source>
        <dbReference type="ARBA" id="ARBA00022692"/>
    </source>
</evidence>
<evidence type="ECO:0000256" key="1">
    <source>
        <dbReference type="ARBA" id="ARBA00022475"/>
    </source>
</evidence>
<accession>A0A9D6V664</accession>